<dbReference type="VEuPathDB" id="TriTrypDB:TCSYLVIO_010976"/>
<feature type="chain" id="PRO_5015843328" evidence="2">
    <location>
        <begin position="26"/>
        <end position="408"/>
    </location>
</feature>
<dbReference type="VEuPathDB" id="TriTrypDB:C3747_5g196"/>
<dbReference type="Proteomes" id="UP000246121">
    <property type="component" value="Unassembled WGS sequence"/>
</dbReference>
<dbReference type="VEuPathDB" id="TriTrypDB:TcCL_Unassigned04969"/>
<name>A0A2V2W3D3_TRYCR</name>
<dbReference type="EMBL" id="PRFA01000003">
    <property type="protein sequence ID" value="PWV02019.1"/>
    <property type="molecule type" value="Genomic_DNA"/>
</dbReference>
<evidence type="ECO:0000313" key="4">
    <source>
        <dbReference type="Proteomes" id="UP000246121"/>
    </source>
</evidence>
<feature type="compositionally biased region" description="Polar residues" evidence="1">
    <location>
        <begin position="269"/>
        <end position="302"/>
    </location>
</feature>
<dbReference type="VEuPathDB" id="TriTrypDB:TCSYLVIO_005238"/>
<dbReference type="VEuPathDB" id="TriTrypDB:TcCLB.511081.10"/>
<dbReference type="AlphaFoldDB" id="A0A2V2W3D3"/>
<organism evidence="3 4">
    <name type="scientific">Trypanosoma cruzi</name>
    <dbReference type="NCBI Taxonomy" id="5693"/>
    <lineage>
        <taxon>Eukaryota</taxon>
        <taxon>Discoba</taxon>
        <taxon>Euglenozoa</taxon>
        <taxon>Kinetoplastea</taxon>
        <taxon>Metakinetoplastina</taxon>
        <taxon>Trypanosomatida</taxon>
        <taxon>Trypanosomatidae</taxon>
        <taxon>Trypanosoma</taxon>
        <taxon>Schizotrypanum</taxon>
    </lineage>
</organism>
<accession>A0A2V2W3D3</accession>
<dbReference type="InterPro" id="IPR022195">
    <property type="entry name" value="DUF3720"/>
</dbReference>
<sequence>MAMMMTGRVLLVCALCVLWCGAVFGHAMEDYCGEGGGDGVSLKADCGLLSTRMGLIKAVEAADGDGVQEINVPDQLQETSQVSSPDNKFGNNTQSTGAPGSGRDIVAVQPPAAPPNPKGSDKKGQQGKPEGLDPAVGRKAGNKENRNDGTATGPKLQTVDQSSSSSSASGSPGPQNVEEHKLENTSESDESSDDSPEDDERDCLSQSDSREEKAEEPVKQIELNTENTIHEAPALTAAPAEEARITSVIPAGDSTPAETNGHSKPDDTVTMQQLQQTQSDIESNNNSQTNSGASIAANQHNEPSAGHAESGPPSPTANGDAANNEAGNSTEGGMPSNDPAADGAGTREEKQNENKDANPKEAPVTATAMKTTTATTGDGDGSTAVSHTASPLLLLLVACAAAAAVAAV</sequence>
<evidence type="ECO:0000313" key="3">
    <source>
        <dbReference type="EMBL" id="PWV02019.1"/>
    </source>
</evidence>
<dbReference type="VEuPathDB" id="TriTrypDB:TCDM_09771"/>
<dbReference type="VEuPathDB" id="TriTrypDB:TcBrA4_0177390"/>
<dbReference type="VEuPathDB" id="TriTrypDB:TcG_10761"/>
<keyword evidence="2" id="KW-0732">Signal</keyword>
<feature type="compositionally biased region" description="Low complexity" evidence="1">
    <location>
        <begin position="317"/>
        <end position="328"/>
    </location>
</feature>
<feature type="compositionally biased region" description="Polar residues" evidence="1">
    <location>
        <begin position="77"/>
        <end position="98"/>
    </location>
</feature>
<feature type="signal peptide" evidence="2">
    <location>
        <begin position="1"/>
        <end position="25"/>
    </location>
</feature>
<reference evidence="3 4" key="1">
    <citation type="journal article" date="2018" name="Microb. Genom.">
        <title>Expanding an expanded genome: long-read sequencing of Trypanosoma cruzi.</title>
        <authorList>
            <person name="Berna L."/>
            <person name="Rodriguez M."/>
            <person name="Chiribao M.L."/>
            <person name="Parodi-Talice A."/>
            <person name="Pita S."/>
            <person name="Rijo G."/>
            <person name="Alvarez-Valin F."/>
            <person name="Robello C."/>
        </authorList>
    </citation>
    <scope>NUCLEOTIDE SEQUENCE [LARGE SCALE GENOMIC DNA]</scope>
    <source>
        <strain evidence="3 4">Dm28c</strain>
    </source>
</reference>
<gene>
    <name evidence="3" type="ORF">C4B63_3g496</name>
</gene>
<feature type="compositionally biased region" description="Basic and acidic residues" evidence="1">
    <location>
        <begin position="208"/>
        <end position="219"/>
    </location>
</feature>
<comment type="caution">
    <text evidence="3">The sequence shown here is derived from an EMBL/GenBank/DDBJ whole genome shotgun (WGS) entry which is preliminary data.</text>
</comment>
<dbReference type="VEuPathDB" id="TriTrypDB:C4B63_3g496"/>
<evidence type="ECO:0000256" key="2">
    <source>
        <dbReference type="SAM" id="SignalP"/>
    </source>
</evidence>
<dbReference type="VEuPathDB" id="TriTrypDB:ECC02_011482"/>
<dbReference type="VEuPathDB" id="TriTrypDB:Tc_MARK_8674"/>
<feature type="compositionally biased region" description="Low complexity" evidence="1">
    <location>
        <begin position="162"/>
        <end position="174"/>
    </location>
</feature>
<feature type="region of interest" description="Disordered" evidence="1">
    <location>
        <begin position="77"/>
        <end position="386"/>
    </location>
</feature>
<evidence type="ECO:0000256" key="1">
    <source>
        <dbReference type="SAM" id="MobiDB-lite"/>
    </source>
</evidence>
<dbReference type="Pfam" id="PF12517">
    <property type="entry name" value="DUF3720"/>
    <property type="match status" value="1"/>
</dbReference>
<feature type="compositionally biased region" description="Basic and acidic residues" evidence="1">
    <location>
        <begin position="345"/>
        <end position="359"/>
    </location>
</feature>
<dbReference type="VEuPathDB" id="TriTrypDB:BCY84_06038"/>
<dbReference type="VEuPathDB" id="TriTrypDB:Tc_MARK_7904"/>
<feature type="compositionally biased region" description="Acidic residues" evidence="1">
    <location>
        <begin position="186"/>
        <end position="201"/>
    </location>
</feature>
<protein>
    <submittedName>
        <fullName evidence="3">Mucin-associated surface protein (MASP)</fullName>
    </submittedName>
</protein>
<proteinExistence type="predicted"/>
<feature type="compositionally biased region" description="Low complexity" evidence="1">
    <location>
        <begin position="231"/>
        <end position="240"/>
    </location>
</feature>
<feature type="compositionally biased region" description="Low complexity" evidence="1">
    <location>
        <begin position="365"/>
        <end position="384"/>
    </location>
</feature>